<evidence type="ECO:0000313" key="2">
    <source>
        <dbReference type="Proteomes" id="UP001073122"/>
    </source>
</evidence>
<dbReference type="InterPro" id="IPR029063">
    <property type="entry name" value="SAM-dependent_MTases_sf"/>
</dbReference>
<evidence type="ECO:0008006" key="3">
    <source>
        <dbReference type="Google" id="ProtNLM"/>
    </source>
</evidence>
<dbReference type="RefSeq" id="WP_267267136.1">
    <property type="nucleotide sequence ID" value="NZ_JAOVZW010000024.1"/>
</dbReference>
<accession>A0ABT3XW91</accession>
<keyword evidence="2" id="KW-1185">Reference proteome</keyword>
<organism evidence="1 2">
    <name type="scientific">Chryseobacterium formosus</name>
    <dbReference type="NCBI Taxonomy" id="1537363"/>
    <lineage>
        <taxon>Bacteria</taxon>
        <taxon>Pseudomonadati</taxon>
        <taxon>Bacteroidota</taxon>
        <taxon>Flavobacteriia</taxon>
        <taxon>Flavobacteriales</taxon>
        <taxon>Weeksellaceae</taxon>
        <taxon>Chryseobacterium group</taxon>
        <taxon>Chryseobacterium</taxon>
    </lineage>
</organism>
<name>A0ABT3XW91_9FLAO</name>
<dbReference type="Proteomes" id="UP001073122">
    <property type="component" value="Unassembled WGS sequence"/>
</dbReference>
<gene>
    <name evidence="1" type="ORF">OF897_18420</name>
</gene>
<evidence type="ECO:0000313" key="1">
    <source>
        <dbReference type="EMBL" id="MCX8525893.1"/>
    </source>
</evidence>
<protein>
    <recommendedName>
        <fullName evidence="3">Site-specific DNA-methyltransferase (cytosine-N(4)-specific)</fullName>
    </recommendedName>
</protein>
<dbReference type="EMBL" id="JAOVZW010000024">
    <property type="protein sequence ID" value="MCX8525893.1"/>
    <property type="molecule type" value="Genomic_DNA"/>
</dbReference>
<sequence length="416" mass="47854">MLDYNLKERVDSNIISNASGYNNEHRFRWYPYKEGFSKSLVQEAINSIKLDENDYILDPFNGNGTVTLTSSLNNISSLGIESNPFSAFLAKTKSVNLSTKELDKDFNKLLKSIKNGKKSKLLEYSTFSEYSGKKKWLFNSEVLNAFEGGWQYTDRIYDINKKKLLQLSLISSAIDNCNAVKDGKCLKYKQERINKNFSAESFLNSFEGKINLIREDLQESIISTKPSIINGDSRIILDSIPHYKLCITSPPYLNSFDYTDIYRPELFLGKFIKSSEELKNLRYNTIRSHKLIYSNQIPDNILLGQLFEAVINSLPVIKKGWNKTIPHMIKGYFEDMSIILSKLFATAKKGGELWIVIANSVYLNTEIPVDLILAEIGSLHGWKLKKIEVLRYIYRRKTKYSGDHTKLRESLIVFEK</sequence>
<dbReference type="SUPFAM" id="SSF53335">
    <property type="entry name" value="S-adenosyl-L-methionine-dependent methyltransferases"/>
    <property type="match status" value="2"/>
</dbReference>
<comment type="caution">
    <text evidence="1">The sequence shown here is derived from an EMBL/GenBank/DDBJ whole genome shotgun (WGS) entry which is preliminary data.</text>
</comment>
<reference evidence="1" key="1">
    <citation type="submission" date="2022-10" db="EMBL/GenBank/DDBJ databases">
        <title>Chryseobacterium sp. nov., a novel bacterial species.</title>
        <authorList>
            <person name="Cao Y."/>
        </authorList>
    </citation>
    <scope>NUCLEOTIDE SEQUENCE</scope>
    <source>
        <strain evidence="1">CCTCC AB2015118</strain>
    </source>
</reference>
<proteinExistence type="predicted"/>
<dbReference type="Gene3D" id="3.40.50.150">
    <property type="entry name" value="Vaccinia Virus protein VP39"/>
    <property type="match status" value="2"/>
</dbReference>